<evidence type="ECO:0000313" key="2">
    <source>
        <dbReference type="Proteomes" id="UP000805193"/>
    </source>
</evidence>
<dbReference type="Proteomes" id="UP000805193">
    <property type="component" value="Unassembled WGS sequence"/>
</dbReference>
<reference evidence="1 2" key="1">
    <citation type="journal article" date="2020" name="Cell">
        <title>Large-Scale Comparative Analyses of Tick Genomes Elucidate Their Genetic Diversity and Vector Capacities.</title>
        <authorList>
            <consortium name="Tick Genome and Microbiome Consortium (TIGMIC)"/>
            <person name="Jia N."/>
            <person name="Wang J."/>
            <person name="Shi W."/>
            <person name="Du L."/>
            <person name="Sun Y."/>
            <person name="Zhan W."/>
            <person name="Jiang J.F."/>
            <person name="Wang Q."/>
            <person name="Zhang B."/>
            <person name="Ji P."/>
            <person name="Bell-Sakyi L."/>
            <person name="Cui X.M."/>
            <person name="Yuan T.T."/>
            <person name="Jiang B.G."/>
            <person name="Yang W.F."/>
            <person name="Lam T.T."/>
            <person name="Chang Q.C."/>
            <person name="Ding S.J."/>
            <person name="Wang X.J."/>
            <person name="Zhu J.G."/>
            <person name="Ruan X.D."/>
            <person name="Zhao L."/>
            <person name="Wei J.T."/>
            <person name="Ye R.Z."/>
            <person name="Que T.C."/>
            <person name="Du C.H."/>
            <person name="Zhou Y.H."/>
            <person name="Cheng J.X."/>
            <person name="Dai P.F."/>
            <person name="Guo W.B."/>
            <person name="Han X.H."/>
            <person name="Huang E.J."/>
            <person name="Li L.F."/>
            <person name="Wei W."/>
            <person name="Gao Y.C."/>
            <person name="Liu J.Z."/>
            <person name="Shao H.Z."/>
            <person name="Wang X."/>
            <person name="Wang C.C."/>
            <person name="Yang T.C."/>
            <person name="Huo Q.B."/>
            <person name="Li W."/>
            <person name="Chen H.Y."/>
            <person name="Chen S.E."/>
            <person name="Zhou L.G."/>
            <person name="Ni X.B."/>
            <person name="Tian J.H."/>
            <person name="Sheng Y."/>
            <person name="Liu T."/>
            <person name="Pan Y.S."/>
            <person name="Xia L.Y."/>
            <person name="Li J."/>
            <person name="Zhao F."/>
            <person name="Cao W.C."/>
        </authorList>
    </citation>
    <scope>NUCLEOTIDE SEQUENCE [LARGE SCALE GENOMIC DNA]</scope>
    <source>
        <strain evidence="1">Iper-2018</strain>
    </source>
</reference>
<organism evidence="1 2">
    <name type="scientific">Ixodes persulcatus</name>
    <name type="common">Taiga tick</name>
    <dbReference type="NCBI Taxonomy" id="34615"/>
    <lineage>
        <taxon>Eukaryota</taxon>
        <taxon>Metazoa</taxon>
        <taxon>Ecdysozoa</taxon>
        <taxon>Arthropoda</taxon>
        <taxon>Chelicerata</taxon>
        <taxon>Arachnida</taxon>
        <taxon>Acari</taxon>
        <taxon>Parasitiformes</taxon>
        <taxon>Ixodida</taxon>
        <taxon>Ixodoidea</taxon>
        <taxon>Ixodidae</taxon>
        <taxon>Ixodinae</taxon>
        <taxon>Ixodes</taxon>
    </lineage>
</organism>
<name>A0AC60QLY3_IXOPE</name>
<evidence type="ECO:0000313" key="1">
    <source>
        <dbReference type="EMBL" id="KAG0436390.1"/>
    </source>
</evidence>
<keyword evidence="2" id="KW-1185">Reference proteome</keyword>
<dbReference type="EMBL" id="JABSTQ010006979">
    <property type="protein sequence ID" value="KAG0436390.1"/>
    <property type="molecule type" value="Genomic_DNA"/>
</dbReference>
<protein>
    <submittedName>
        <fullName evidence="1">Uncharacterized protein</fullName>
    </submittedName>
</protein>
<comment type="caution">
    <text evidence="1">The sequence shown here is derived from an EMBL/GenBank/DDBJ whole genome shotgun (WGS) entry which is preliminary data.</text>
</comment>
<accession>A0AC60QLY3</accession>
<proteinExistence type="predicted"/>
<sequence>MTNEERKKGSGNDPEVPEVPNVECGGCGRWCFLEETPFSSIEEATDREYLCRICVKIEGVSEALQKMRKELNAEREEREKLEREARETETLNTRLEEMAEAMRKAVEKREAQETGEGGRVAEVRLEEMQKELEIERQERGKLEVQLREIVVLKARLEEMEGRWRREAEQREVAQTEFEELKRKVEGKVQGTTGTNPAVEENKGTEPPVPAPRSGVRVQVTARVNGDDRVKVLAHPGKCMSEVMESAKDIVWENQQGKNLVIVHAGLNDVLNGRGHNLGRQIEAGGEKLGYEVMEVNKGVYHRGPSPRFERDGIHYGQHTGWRIGAKMGDRARVFLDPPRARK</sequence>
<gene>
    <name evidence="1" type="ORF">HPB47_017971</name>
</gene>